<dbReference type="PATRIC" id="fig|1307436.3.peg.1837"/>
<dbReference type="Pfam" id="PF25924">
    <property type="entry name" value="MJECL33"/>
    <property type="match status" value="1"/>
</dbReference>
<dbReference type="Proteomes" id="UP000019270">
    <property type="component" value="Unassembled WGS sequence"/>
</dbReference>
<dbReference type="AlphaFoldDB" id="W7KW26"/>
<evidence type="ECO:0000313" key="2">
    <source>
        <dbReference type="EMBL" id="EWG11610.1"/>
    </source>
</evidence>
<organism evidence="2 3">
    <name type="scientific">Cytobacillus firmus DS1</name>
    <dbReference type="NCBI Taxonomy" id="1307436"/>
    <lineage>
        <taxon>Bacteria</taxon>
        <taxon>Bacillati</taxon>
        <taxon>Bacillota</taxon>
        <taxon>Bacilli</taxon>
        <taxon>Bacillales</taxon>
        <taxon>Bacillaceae</taxon>
        <taxon>Cytobacillus</taxon>
    </lineage>
</organism>
<proteinExistence type="predicted"/>
<evidence type="ECO:0000256" key="1">
    <source>
        <dbReference type="SAM" id="MobiDB-lite"/>
    </source>
</evidence>
<reference evidence="2 3" key="2">
    <citation type="journal article" date="2016" name="Sci. Rep.">
        <title>A novel serine protease, Sep1, from Bacillus firmus DS-1 has nematicidal activity and degrades multiple intestinal-associated nematode proteins.</title>
        <authorList>
            <person name="Geng C."/>
            <person name="Nie X."/>
            <person name="Tang Z."/>
            <person name="Zhang Y."/>
            <person name="Lin J."/>
            <person name="Sun M."/>
            <person name="Peng D."/>
        </authorList>
    </citation>
    <scope>NUCLEOTIDE SEQUENCE [LARGE SCALE GENOMIC DNA]</scope>
    <source>
        <strain evidence="2 3">DS1</strain>
    </source>
</reference>
<dbReference type="eggNOG" id="ENOG5030DAT">
    <property type="taxonomic scope" value="Bacteria"/>
</dbReference>
<evidence type="ECO:0000313" key="3">
    <source>
        <dbReference type="Proteomes" id="UP000019270"/>
    </source>
</evidence>
<dbReference type="RefSeq" id="WP_051488842.1">
    <property type="nucleotide sequence ID" value="NZ_APVL01000005.1"/>
</dbReference>
<accession>W7KW26</accession>
<dbReference type="InterPro" id="IPR058966">
    <property type="entry name" value="MJECL33-like"/>
</dbReference>
<protein>
    <submittedName>
        <fullName evidence="2">Uncharacterized protein</fullName>
    </submittedName>
</protein>
<feature type="region of interest" description="Disordered" evidence="1">
    <location>
        <begin position="1"/>
        <end position="22"/>
    </location>
</feature>
<gene>
    <name evidence="2" type="ORF">PBF_08658</name>
</gene>
<dbReference type="OrthoDB" id="2810383at2"/>
<name>W7KW26_CYTFI</name>
<comment type="caution">
    <text evidence="2">The sequence shown here is derived from an EMBL/GenBank/DDBJ whole genome shotgun (WGS) entry which is preliminary data.</text>
</comment>
<sequence length="239" mass="27330">MGVSFQQALEEPSDDEVNGRDDTQDVSLTVKRHFAKTFFETLINSDINSMLGISKISILRGERDRNSDEDNKFIIDDIKYNGKLTAKGNSFSRHSRLVYELVNLYGGVIDKFESYALSFEEGYLAGNPFTITFSKKIDPEKLVDLMFNGNEPFRLWGIEDETGNKQYRVYAVDIHNGNMGNKLTFEITSDYIRVSLPKYSCGNTLLRLFANLNHYVDAMARLEVIDYELKVDLSRTRLG</sequence>
<reference evidence="3" key="1">
    <citation type="submission" date="2013-03" db="EMBL/GenBank/DDBJ databases">
        <title>Draft genome sequence of Bacillus firmus DS1.</title>
        <authorList>
            <person name="Peng D."/>
            <person name="Zhu L."/>
            <person name="Sun M."/>
        </authorList>
    </citation>
    <scope>NUCLEOTIDE SEQUENCE [LARGE SCALE GENOMIC DNA]</scope>
    <source>
        <strain evidence="3">DS1</strain>
    </source>
</reference>
<dbReference type="EMBL" id="APVL01000005">
    <property type="protein sequence ID" value="EWG11610.1"/>
    <property type="molecule type" value="Genomic_DNA"/>
</dbReference>